<dbReference type="AlphaFoldDB" id="A0AAD1VVY3"/>
<proteinExistence type="predicted"/>
<dbReference type="EMBL" id="OW240914">
    <property type="protein sequence ID" value="CAH2275492.1"/>
    <property type="molecule type" value="Genomic_DNA"/>
</dbReference>
<gene>
    <name evidence="2" type="ORF">PECUL_23A023374</name>
</gene>
<evidence type="ECO:0000259" key="1">
    <source>
        <dbReference type="Pfam" id="PF00078"/>
    </source>
</evidence>
<sequence length="145" mass="16874">MKNGKAAGPTDIPAEALIWKKEEIPIEWKEGYLMKLPKKGDLSNCNNYSAITLLSVPCKVFNRILLEQMKDIVNPQLRDEQAGFRQNQSCMDQIATLRIIVKQSLQWNSSLYINFVDSEKAFDNVDREVLWKLLWHYTSQPRWST</sequence>
<reference evidence="2" key="1">
    <citation type="submission" date="2022-03" db="EMBL/GenBank/DDBJ databases">
        <authorList>
            <person name="Alioto T."/>
            <person name="Alioto T."/>
            <person name="Gomez Garrido J."/>
        </authorList>
    </citation>
    <scope>NUCLEOTIDE SEQUENCE</scope>
</reference>
<dbReference type="PANTHER" id="PTHR19446">
    <property type="entry name" value="REVERSE TRANSCRIPTASES"/>
    <property type="match status" value="1"/>
</dbReference>
<evidence type="ECO:0000313" key="2">
    <source>
        <dbReference type="EMBL" id="CAH2275492.1"/>
    </source>
</evidence>
<accession>A0AAD1VVY3</accession>
<keyword evidence="3" id="KW-1185">Reference proteome</keyword>
<evidence type="ECO:0000313" key="3">
    <source>
        <dbReference type="Proteomes" id="UP001295444"/>
    </source>
</evidence>
<dbReference type="Pfam" id="PF00078">
    <property type="entry name" value="RVT_1"/>
    <property type="match status" value="1"/>
</dbReference>
<name>A0AAD1VVY3_PELCU</name>
<protein>
    <recommendedName>
        <fullName evidence="1">Reverse transcriptase domain-containing protein</fullName>
    </recommendedName>
</protein>
<dbReference type="InterPro" id="IPR000477">
    <property type="entry name" value="RT_dom"/>
</dbReference>
<dbReference type="CDD" id="cd01650">
    <property type="entry name" value="RT_nLTR_like"/>
    <property type="match status" value="1"/>
</dbReference>
<feature type="domain" description="Reverse transcriptase" evidence="1">
    <location>
        <begin position="37"/>
        <end position="141"/>
    </location>
</feature>
<dbReference type="Proteomes" id="UP001295444">
    <property type="component" value="Chromosome 03"/>
</dbReference>
<organism evidence="2 3">
    <name type="scientific">Pelobates cultripes</name>
    <name type="common">Western spadefoot toad</name>
    <dbReference type="NCBI Taxonomy" id="61616"/>
    <lineage>
        <taxon>Eukaryota</taxon>
        <taxon>Metazoa</taxon>
        <taxon>Chordata</taxon>
        <taxon>Craniata</taxon>
        <taxon>Vertebrata</taxon>
        <taxon>Euteleostomi</taxon>
        <taxon>Amphibia</taxon>
        <taxon>Batrachia</taxon>
        <taxon>Anura</taxon>
        <taxon>Pelobatoidea</taxon>
        <taxon>Pelobatidae</taxon>
        <taxon>Pelobates</taxon>
    </lineage>
</organism>